<reference evidence="1" key="1">
    <citation type="submission" date="2020-08" db="EMBL/GenBank/DDBJ databases">
        <title>Multicomponent nature underlies the extraordinary mechanical properties of spider dragline silk.</title>
        <authorList>
            <person name="Kono N."/>
            <person name="Nakamura H."/>
            <person name="Mori M."/>
            <person name="Yoshida Y."/>
            <person name="Ohtoshi R."/>
            <person name="Malay A.D."/>
            <person name="Moran D.A.P."/>
            <person name="Tomita M."/>
            <person name="Numata K."/>
            <person name="Arakawa K."/>
        </authorList>
    </citation>
    <scope>NUCLEOTIDE SEQUENCE</scope>
</reference>
<evidence type="ECO:0000313" key="2">
    <source>
        <dbReference type="Proteomes" id="UP000886998"/>
    </source>
</evidence>
<keyword evidence="2" id="KW-1185">Reference proteome</keyword>
<gene>
    <name evidence="1" type="ORF">TNIN_276061</name>
</gene>
<name>A0A8X6YGM5_9ARAC</name>
<accession>A0A8X6YGM5</accession>
<protein>
    <submittedName>
        <fullName evidence="1">Uncharacterized protein</fullName>
    </submittedName>
</protein>
<sequence>MTFAFRGSLQLENFNKKRLERFDLRHLLCYVLRVSDMASLSQWFTNTPVPTILSFWPKLLHFLKEVSMNDLRPWMSTKLLLFFVTETSWDSAQSL</sequence>
<comment type="caution">
    <text evidence="1">The sequence shown here is derived from an EMBL/GenBank/DDBJ whole genome shotgun (WGS) entry which is preliminary data.</text>
</comment>
<dbReference type="Proteomes" id="UP000886998">
    <property type="component" value="Unassembled WGS sequence"/>
</dbReference>
<dbReference type="AlphaFoldDB" id="A0A8X6YGM5"/>
<dbReference type="OrthoDB" id="10596637at2759"/>
<dbReference type="EMBL" id="BMAV01017506">
    <property type="protein sequence ID" value="GFY69209.1"/>
    <property type="molecule type" value="Genomic_DNA"/>
</dbReference>
<organism evidence="1 2">
    <name type="scientific">Trichonephila inaurata madagascariensis</name>
    <dbReference type="NCBI Taxonomy" id="2747483"/>
    <lineage>
        <taxon>Eukaryota</taxon>
        <taxon>Metazoa</taxon>
        <taxon>Ecdysozoa</taxon>
        <taxon>Arthropoda</taxon>
        <taxon>Chelicerata</taxon>
        <taxon>Arachnida</taxon>
        <taxon>Araneae</taxon>
        <taxon>Araneomorphae</taxon>
        <taxon>Entelegynae</taxon>
        <taxon>Araneoidea</taxon>
        <taxon>Nephilidae</taxon>
        <taxon>Trichonephila</taxon>
        <taxon>Trichonephila inaurata</taxon>
    </lineage>
</organism>
<evidence type="ECO:0000313" key="1">
    <source>
        <dbReference type="EMBL" id="GFY69209.1"/>
    </source>
</evidence>
<proteinExistence type="predicted"/>